<dbReference type="EMBL" id="CP021056">
    <property type="protein sequence ID" value="QXE24754.1"/>
    <property type="molecule type" value="Genomic_DNA"/>
</dbReference>
<organism evidence="1 2">
    <name type="scientific">Richelia sinica FACHB-800</name>
    <dbReference type="NCBI Taxonomy" id="1357546"/>
    <lineage>
        <taxon>Bacteria</taxon>
        <taxon>Bacillati</taxon>
        <taxon>Cyanobacteriota</taxon>
        <taxon>Cyanophyceae</taxon>
        <taxon>Nostocales</taxon>
        <taxon>Nostocaceae</taxon>
        <taxon>Richelia</taxon>
    </lineage>
</organism>
<name>A0A975T9U5_9NOST</name>
<dbReference type="KEGG" id="rsin:B6N60_03462"/>
<protein>
    <submittedName>
        <fullName evidence="1">Uncharacterized protein</fullName>
    </submittedName>
</protein>
<reference evidence="1" key="1">
    <citation type="submission" date="2017-04" db="EMBL/GenBank/DDBJ databases">
        <title>Genome deletions in a multicellular cyanobacterial endosymbiont for morphological adaptation in marine diatoms.</title>
        <authorList>
            <person name="Wang Y."/>
            <person name="Gao H."/>
            <person name="Li R."/>
            <person name="Xu X."/>
        </authorList>
    </citation>
    <scope>NUCLEOTIDE SEQUENCE</scope>
    <source>
        <strain evidence="1">FACHB 800</strain>
    </source>
</reference>
<dbReference type="Proteomes" id="UP000683511">
    <property type="component" value="Chromosome"/>
</dbReference>
<evidence type="ECO:0000313" key="1">
    <source>
        <dbReference type="EMBL" id="QXE24754.1"/>
    </source>
</evidence>
<gene>
    <name evidence="1" type="ORF">B6N60_03462</name>
</gene>
<accession>A0A975T9U5</accession>
<evidence type="ECO:0000313" key="2">
    <source>
        <dbReference type="Proteomes" id="UP000683511"/>
    </source>
</evidence>
<keyword evidence="2" id="KW-1185">Reference proteome</keyword>
<dbReference type="AlphaFoldDB" id="A0A975T9U5"/>
<sequence>MGIKLTDVDGYLGNGVVPSVVVTQPRATWGEHRHLSPQP</sequence>
<proteinExistence type="predicted"/>